<keyword evidence="2" id="KW-0540">Nuclease</keyword>
<dbReference type="InterPro" id="IPR044925">
    <property type="entry name" value="His-Me_finger_sf"/>
</dbReference>
<dbReference type="GO" id="GO:0004519">
    <property type="term" value="F:endonuclease activity"/>
    <property type="evidence" value="ECO:0007669"/>
    <property type="project" value="UniProtKB-KW"/>
</dbReference>
<evidence type="ECO:0000259" key="1">
    <source>
        <dbReference type="SMART" id="SM00507"/>
    </source>
</evidence>
<keyword evidence="2" id="KW-0255">Endonuclease</keyword>
<name>A0A481YT57_9VIRU</name>
<dbReference type="Pfam" id="PF07453">
    <property type="entry name" value="NUMOD1"/>
    <property type="match status" value="1"/>
</dbReference>
<dbReference type="SMART" id="SM00507">
    <property type="entry name" value="HNHc"/>
    <property type="match status" value="2"/>
</dbReference>
<feature type="domain" description="HNH nuclease" evidence="1">
    <location>
        <begin position="55"/>
        <end position="106"/>
    </location>
</feature>
<dbReference type="InterPro" id="IPR036388">
    <property type="entry name" value="WH-like_DNA-bd_sf"/>
</dbReference>
<dbReference type="SUPFAM" id="SSF54060">
    <property type="entry name" value="His-Me finger endonucleases"/>
    <property type="match status" value="2"/>
</dbReference>
<sequence length="396" mass="45316">MTDEEWKDFPIVDGRKFSNYEVSSLGQRRNKKSSHVFSDRPKRSGYVCNEFLDDKGKSKTMRAHVIVARAFIGDPESDDLTVDHINREPADNRVVNLRWATRKQQTANSDQSKCKPTGQPVIQYTMDMVEIKRWPNIITASKELGIDKSSIGRTCRGKRGHVGGYKWTYERQDLDGEVWKNYEPNGVQVSNMGRIKPSCSHIVYGSERNGYLVYGNPVKYVHIIIAETFLPNPKKKPEVNHKDKNGTNNKVENLEWVTKSEQMIHSHQTNSNPDRYSTARAVKQYDLEENFIGEYRSIKKAARDTECSETSISYVCSGLLKSTNGYVFEYVNKDVLNRSLRSSNKVNLINEKGNVVETYETARAAALDLGIAYYSIYSVLGGVTKKTKDSYRFRYH</sequence>
<keyword evidence="2" id="KW-0378">Hydrolase</keyword>
<dbReference type="Gene3D" id="3.90.75.20">
    <property type="match status" value="2"/>
</dbReference>
<dbReference type="SMART" id="SM00497">
    <property type="entry name" value="IENR1"/>
    <property type="match status" value="3"/>
</dbReference>
<dbReference type="Gene3D" id="1.10.10.10">
    <property type="entry name" value="Winged helix-like DNA-binding domain superfamily/Winged helix DNA-binding domain"/>
    <property type="match status" value="3"/>
</dbReference>
<dbReference type="SUPFAM" id="SSF64496">
    <property type="entry name" value="DNA-binding domain of intron-encoded endonucleases"/>
    <property type="match status" value="1"/>
</dbReference>
<dbReference type="Pfam" id="PF13392">
    <property type="entry name" value="HNH_3"/>
    <property type="match status" value="2"/>
</dbReference>
<reference evidence="2" key="1">
    <citation type="journal article" date="2019" name="MBio">
        <title>Virus Genomes from Deep Sea Sediments Expand the Ocean Megavirome and Support Independent Origins of Viral Gigantism.</title>
        <authorList>
            <person name="Backstrom D."/>
            <person name="Yutin N."/>
            <person name="Jorgensen S.L."/>
            <person name="Dharamshi J."/>
            <person name="Homa F."/>
            <person name="Zaremba-Niedwiedzka K."/>
            <person name="Spang A."/>
            <person name="Wolf Y.I."/>
            <person name="Koonin E.V."/>
            <person name="Ettema T.J."/>
        </authorList>
    </citation>
    <scope>NUCLEOTIDE SEQUENCE</scope>
</reference>
<dbReference type="InterPro" id="IPR003647">
    <property type="entry name" value="Intron_nuc_1_rpt"/>
</dbReference>
<feature type="domain" description="HNH nuclease" evidence="1">
    <location>
        <begin position="216"/>
        <end position="263"/>
    </location>
</feature>
<dbReference type="InterPro" id="IPR003615">
    <property type="entry name" value="HNH_nuc"/>
</dbReference>
<evidence type="ECO:0000313" key="2">
    <source>
        <dbReference type="EMBL" id="QBK86091.1"/>
    </source>
</evidence>
<dbReference type="InterPro" id="IPR010896">
    <property type="entry name" value="NUMOD1"/>
</dbReference>
<accession>A0A481YT57</accession>
<organism evidence="2">
    <name type="scientific">Marseillevirus LCMAC101</name>
    <dbReference type="NCBI Taxonomy" id="2506602"/>
    <lineage>
        <taxon>Viruses</taxon>
        <taxon>Varidnaviria</taxon>
        <taxon>Bamfordvirae</taxon>
        <taxon>Nucleocytoviricota</taxon>
        <taxon>Megaviricetes</taxon>
        <taxon>Pimascovirales</taxon>
        <taxon>Pimascovirales incertae sedis</taxon>
        <taxon>Marseilleviridae</taxon>
    </lineage>
</organism>
<protein>
    <submittedName>
        <fullName evidence="2">HNH endonuclease</fullName>
    </submittedName>
</protein>
<proteinExistence type="predicted"/>
<gene>
    <name evidence="2" type="ORF">LCMAC101_06860</name>
</gene>
<dbReference type="EMBL" id="MK500329">
    <property type="protein sequence ID" value="QBK86091.1"/>
    <property type="molecule type" value="Genomic_DNA"/>
</dbReference>